<organism evidence="2 3">
    <name type="scientific">Candidatus Magnetominusculus xianensis</name>
    <dbReference type="NCBI Taxonomy" id="1748249"/>
    <lineage>
        <taxon>Bacteria</taxon>
        <taxon>Pseudomonadati</taxon>
        <taxon>Nitrospirota</taxon>
        <taxon>Nitrospiria</taxon>
        <taxon>Nitrospirales</taxon>
        <taxon>Nitrospiraceae</taxon>
        <taxon>Candidatus Magnetominusculus</taxon>
    </lineage>
</organism>
<accession>A0ABR5SKW9</accession>
<comment type="caution">
    <text evidence="2">The sequence shown here is derived from an EMBL/GenBank/DDBJ whole genome shotgun (WGS) entry which is preliminary data.</text>
</comment>
<protein>
    <recommendedName>
        <fullName evidence="4">Secreted protein</fullName>
    </recommendedName>
</protein>
<gene>
    <name evidence="2" type="ORF">ASN18_0067</name>
</gene>
<proteinExistence type="predicted"/>
<evidence type="ECO:0000313" key="2">
    <source>
        <dbReference type="EMBL" id="KWT95139.1"/>
    </source>
</evidence>
<keyword evidence="3" id="KW-1185">Reference proteome</keyword>
<evidence type="ECO:0000313" key="3">
    <source>
        <dbReference type="Proteomes" id="UP000060487"/>
    </source>
</evidence>
<evidence type="ECO:0000256" key="1">
    <source>
        <dbReference type="SAM" id="SignalP"/>
    </source>
</evidence>
<dbReference type="RefSeq" id="WP_085050603.1">
    <property type="nucleotide sequence ID" value="NZ_LNQR01000001.1"/>
</dbReference>
<sequence length="355" mass="39243">MIANVAAKTFKTILFLLAVAALGWYNPAICDAAHECPCKSGVSSGHQYAKHMCPKAGGQCQHCKSQQFTSIDNTTPYDCPMHKHAAMKIDVKSETDYKAAMTSIVYLYKMEADLLEAVGKGFSSVKSPKEREDFYRKMIIFNRIALWLYETSILKGNVNTQILFNRLYTIKKYIEDDMMHLMDEYPKTHKVDPSHVLAIRGNTAKTVASAEELIALILKDTLPAAHDPAVQAILSFAQFFVLTAAEIEEVYAYTLAGKSDIAENYHLLSAKANAAADAFKKEPGFAANVQMIELYTRIINDKIDLDISAGKIVNKASAKPSAGDTFAKSASSVLLNMGKMMDLLITNAREKVFSR</sequence>
<name>A0ABR5SKW9_9BACT</name>
<reference evidence="2 3" key="1">
    <citation type="submission" date="2015-11" db="EMBL/GenBank/DDBJ databases">
        <authorList>
            <person name="Lin W."/>
        </authorList>
    </citation>
    <scope>NUCLEOTIDE SEQUENCE [LARGE SCALE GENOMIC DNA]</scope>
    <source>
        <strain evidence="2 3">HCH-1</strain>
    </source>
</reference>
<feature type="signal peptide" evidence="1">
    <location>
        <begin position="1"/>
        <end position="20"/>
    </location>
</feature>
<keyword evidence="1" id="KW-0732">Signal</keyword>
<dbReference type="EMBL" id="LNQR01000001">
    <property type="protein sequence ID" value="KWT95139.1"/>
    <property type="molecule type" value="Genomic_DNA"/>
</dbReference>
<evidence type="ECO:0008006" key="4">
    <source>
        <dbReference type="Google" id="ProtNLM"/>
    </source>
</evidence>
<dbReference type="Proteomes" id="UP000060487">
    <property type="component" value="Unassembled WGS sequence"/>
</dbReference>
<feature type="chain" id="PRO_5045202613" description="Secreted protein" evidence="1">
    <location>
        <begin position="21"/>
        <end position="355"/>
    </location>
</feature>